<dbReference type="AlphaFoldDB" id="A0A1Q3CSG0"/>
<feature type="transmembrane region" description="Helical" evidence="5">
    <location>
        <begin position="113"/>
        <end position="134"/>
    </location>
</feature>
<evidence type="ECO:0000256" key="3">
    <source>
        <dbReference type="ARBA" id="ARBA00023002"/>
    </source>
</evidence>
<dbReference type="GO" id="GO:0016020">
    <property type="term" value="C:membrane"/>
    <property type="evidence" value="ECO:0007669"/>
    <property type="project" value="UniProtKB-SubCell"/>
</dbReference>
<comment type="caution">
    <text evidence="7">The sequence shown here is derived from an EMBL/GenBank/DDBJ whole genome shotgun (WGS) entry which is preliminary data.</text>
</comment>
<evidence type="ECO:0000313" key="8">
    <source>
        <dbReference type="Proteomes" id="UP000187406"/>
    </source>
</evidence>
<keyword evidence="5" id="KW-0472">Membrane</keyword>
<evidence type="ECO:0000256" key="5">
    <source>
        <dbReference type="SAM" id="Phobius"/>
    </source>
</evidence>
<dbReference type="GO" id="GO:0006629">
    <property type="term" value="P:lipid metabolic process"/>
    <property type="evidence" value="ECO:0007669"/>
    <property type="project" value="UniProtKB-KW"/>
</dbReference>
<dbReference type="EMBL" id="BDDD01002798">
    <property type="protein sequence ID" value="GAV83115.1"/>
    <property type="molecule type" value="Genomic_DNA"/>
</dbReference>
<feature type="domain" description="Fatty acid desaturase" evidence="6">
    <location>
        <begin position="111"/>
        <end position="358"/>
    </location>
</feature>
<keyword evidence="8" id="KW-1185">Reference proteome</keyword>
<keyword evidence="4" id="KW-0443">Lipid metabolism</keyword>
<keyword evidence="3" id="KW-0560">Oxidoreductase</keyword>
<proteinExistence type="inferred from homology"/>
<dbReference type="CDD" id="cd03507">
    <property type="entry name" value="Delta12-FADS-like"/>
    <property type="match status" value="1"/>
</dbReference>
<dbReference type="InterPro" id="IPR012171">
    <property type="entry name" value="Fatty_acid_desaturase"/>
</dbReference>
<organism evidence="7 8">
    <name type="scientific">Cephalotus follicularis</name>
    <name type="common">Albany pitcher plant</name>
    <dbReference type="NCBI Taxonomy" id="3775"/>
    <lineage>
        <taxon>Eukaryota</taxon>
        <taxon>Viridiplantae</taxon>
        <taxon>Streptophyta</taxon>
        <taxon>Embryophyta</taxon>
        <taxon>Tracheophyta</taxon>
        <taxon>Spermatophyta</taxon>
        <taxon>Magnoliopsida</taxon>
        <taxon>eudicotyledons</taxon>
        <taxon>Gunneridae</taxon>
        <taxon>Pentapetalae</taxon>
        <taxon>rosids</taxon>
        <taxon>fabids</taxon>
        <taxon>Oxalidales</taxon>
        <taxon>Cephalotaceae</taxon>
        <taxon>Cephalotus</taxon>
    </lineage>
</organism>
<dbReference type="Pfam" id="PF00487">
    <property type="entry name" value="FA_desaturase"/>
    <property type="match status" value="1"/>
</dbReference>
<evidence type="ECO:0000256" key="2">
    <source>
        <dbReference type="ARBA" id="ARBA00009295"/>
    </source>
</evidence>
<comment type="similarity">
    <text evidence="2">Belongs to the fatty acid desaturase type 1 family.</text>
</comment>
<name>A0A1Q3CSG0_CEPFO</name>
<evidence type="ECO:0000313" key="7">
    <source>
        <dbReference type="EMBL" id="GAV83115.1"/>
    </source>
</evidence>
<keyword evidence="5" id="KW-1133">Transmembrane helix</keyword>
<dbReference type="InterPro" id="IPR005804">
    <property type="entry name" value="FA_desaturase_dom"/>
</dbReference>
<keyword evidence="5" id="KW-0812">Transmembrane</keyword>
<feature type="transmembrane region" description="Helical" evidence="5">
    <location>
        <begin position="238"/>
        <end position="255"/>
    </location>
</feature>
<sequence>GIHQLKSKGFIPEGIKHRPHFIPTKRTKLVLAVAIPVAPSSVDNAEYRKQLAERYGFKHIGESLPENVTLKEVLETLPKKVFEIDDIKAWKSVMISVTSYTLGLLMISKAPWYLLPLAWAWTGTAVTGFFVIGHDCAHKSFSKNKLLEDIVTLAFMPLIYPYEPWRFKHDRHHAKTNMLLEDTAWQPISREEFDSDLVLRKTIIYGYGPFRPLMSIAHWLICHFNLEKFRPNEVKRVKISWTCVFAFMAIGWPLIVYKTGIMGWIKFWLMPWFGYHFWMSTFTMVHHTAPHIPFKSSDEWNAAQAQLNGTVHCDYHPWIEILCHDINVHIPHHISPRIPSYNLRDAHKSLQENWGKYLNEATWNWRLMKTIMTVCHIYNKEQNYVPFDEIAPKESNPIAFLKKVMPDYT</sequence>
<evidence type="ECO:0000256" key="4">
    <source>
        <dbReference type="ARBA" id="ARBA00023098"/>
    </source>
</evidence>
<feature type="non-terminal residue" evidence="7">
    <location>
        <position position="1"/>
    </location>
</feature>
<dbReference type="PANTHER" id="PTHR32100">
    <property type="entry name" value="OMEGA-6 FATTY ACID DESATURASE, CHLOROPLASTIC"/>
    <property type="match status" value="1"/>
</dbReference>
<evidence type="ECO:0000259" key="6">
    <source>
        <dbReference type="Pfam" id="PF00487"/>
    </source>
</evidence>
<dbReference type="FunCoup" id="A0A1Q3CSG0">
    <property type="interactions" value="927"/>
</dbReference>
<dbReference type="Proteomes" id="UP000187406">
    <property type="component" value="Unassembled WGS sequence"/>
</dbReference>
<protein>
    <submittedName>
        <fullName evidence="7">FA_desaturase domain-containing protein</fullName>
    </submittedName>
</protein>
<dbReference type="GO" id="GO:0016491">
    <property type="term" value="F:oxidoreductase activity"/>
    <property type="evidence" value="ECO:0007669"/>
    <property type="project" value="UniProtKB-KW"/>
</dbReference>
<gene>
    <name evidence="7" type="ORF">CFOL_v3_26566</name>
</gene>
<accession>A0A1Q3CSG0</accession>
<comment type="subcellular location">
    <subcellularLocation>
        <location evidence="1">Membrane</location>
    </subcellularLocation>
</comment>
<dbReference type="OrthoDB" id="10260134at2759"/>
<dbReference type="STRING" id="3775.A0A1Q3CSG0"/>
<reference evidence="8" key="1">
    <citation type="submission" date="2016-04" db="EMBL/GenBank/DDBJ databases">
        <title>Cephalotus genome sequencing.</title>
        <authorList>
            <person name="Fukushima K."/>
            <person name="Hasebe M."/>
            <person name="Fang X."/>
        </authorList>
    </citation>
    <scope>NUCLEOTIDE SEQUENCE [LARGE SCALE GENOMIC DNA]</scope>
    <source>
        <strain evidence="8">cv. St1</strain>
    </source>
</reference>
<dbReference type="InParanoid" id="A0A1Q3CSG0"/>
<evidence type="ECO:0000256" key="1">
    <source>
        <dbReference type="ARBA" id="ARBA00004370"/>
    </source>
</evidence>